<feature type="region of interest" description="Disordered" evidence="1">
    <location>
        <begin position="83"/>
        <end position="118"/>
    </location>
</feature>
<sequence>MAWLDSCDKHRNEGRGCAATTAAACEYVVRGVRPRSTLIPVLVTGIQQRRVCGAEESFQPMDWLDSSARASPRGRARCRRWSDQLQPLPPAAQRRTSAAMRVPTGSLISGPKACRRAG</sequence>
<evidence type="ECO:0000313" key="2">
    <source>
        <dbReference type="EMBL" id="PJR13570.1"/>
    </source>
</evidence>
<name>A0A2J0YZ75_RHIML</name>
<dbReference type="Proteomes" id="UP000231987">
    <property type="component" value="Unassembled WGS sequence"/>
</dbReference>
<dbReference type="EMBL" id="NJGD01000009">
    <property type="protein sequence ID" value="PJR13570.1"/>
    <property type="molecule type" value="Genomic_DNA"/>
</dbReference>
<dbReference type="AlphaFoldDB" id="A0A2J0YZ75"/>
<accession>A0A2J0YZ75</accession>
<comment type="caution">
    <text evidence="2">The sequence shown here is derived from an EMBL/GenBank/DDBJ whole genome shotgun (WGS) entry which is preliminary data.</text>
</comment>
<gene>
    <name evidence="2" type="ORF">CEJ86_20445</name>
</gene>
<evidence type="ECO:0000256" key="1">
    <source>
        <dbReference type="SAM" id="MobiDB-lite"/>
    </source>
</evidence>
<organism evidence="2 3">
    <name type="scientific">Rhizobium meliloti</name>
    <name type="common">Ensifer meliloti</name>
    <name type="synonym">Sinorhizobium meliloti</name>
    <dbReference type="NCBI Taxonomy" id="382"/>
    <lineage>
        <taxon>Bacteria</taxon>
        <taxon>Pseudomonadati</taxon>
        <taxon>Pseudomonadota</taxon>
        <taxon>Alphaproteobacteria</taxon>
        <taxon>Hyphomicrobiales</taxon>
        <taxon>Rhizobiaceae</taxon>
        <taxon>Sinorhizobium/Ensifer group</taxon>
        <taxon>Sinorhizobium</taxon>
    </lineage>
</organism>
<protein>
    <submittedName>
        <fullName evidence="2">Uncharacterized protein</fullName>
    </submittedName>
</protein>
<evidence type="ECO:0000313" key="3">
    <source>
        <dbReference type="Proteomes" id="UP000231987"/>
    </source>
</evidence>
<reference evidence="2 3" key="1">
    <citation type="submission" date="2017-06" db="EMBL/GenBank/DDBJ databases">
        <title>Ensifer strains isolated from leguminous trees and herbs display diverse denitrification phenotypes with some acting as strong N2O sinks.</title>
        <authorList>
            <person name="Woliy K."/>
            <person name="Mania D."/>
            <person name="Bakken L.R."/>
            <person name="Frostegard A."/>
        </authorList>
    </citation>
    <scope>NUCLEOTIDE SEQUENCE [LARGE SCALE GENOMIC DNA]</scope>
    <source>
        <strain evidence="2 3">AC50a</strain>
    </source>
</reference>
<proteinExistence type="predicted"/>